<feature type="transmembrane region" description="Helical" evidence="1">
    <location>
        <begin position="130"/>
        <end position="149"/>
    </location>
</feature>
<dbReference type="GO" id="GO:0022857">
    <property type="term" value="F:transmembrane transporter activity"/>
    <property type="evidence" value="ECO:0007669"/>
    <property type="project" value="InterPro"/>
</dbReference>
<accession>A0A383A275</accession>
<evidence type="ECO:0000313" key="3">
    <source>
        <dbReference type="EMBL" id="SVE01305.1"/>
    </source>
</evidence>
<keyword evidence="1" id="KW-0472">Membrane</keyword>
<name>A0A383A275_9ZZZZ</name>
<feature type="transmembrane region" description="Helical" evidence="1">
    <location>
        <begin position="70"/>
        <end position="91"/>
    </location>
</feature>
<feature type="non-terminal residue" evidence="3">
    <location>
        <position position="210"/>
    </location>
</feature>
<proteinExistence type="predicted"/>
<reference evidence="3" key="1">
    <citation type="submission" date="2018-05" db="EMBL/GenBank/DDBJ databases">
        <authorList>
            <person name="Lanie J.A."/>
            <person name="Ng W.-L."/>
            <person name="Kazmierczak K.M."/>
            <person name="Andrzejewski T.M."/>
            <person name="Davidsen T.M."/>
            <person name="Wayne K.J."/>
            <person name="Tettelin H."/>
            <person name="Glass J.I."/>
            <person name="Rusch D."/>
            <person name="Podicherti R."/>
            <person name="Tsui H.-C.T."/>
            <person name="Winkler M.E."/>
        </authorList>
    </citation>
    <scope>NUCLEOTIDE SEQUENCE</scope>
</reference>
<feature type="domain" description="Major facilitator superfamily (MFS) profile" evidence="2">
    <location>
        <begin position="1"/>
        <end position="210"/>
    </location>
</feature>
<feature type="transmembrane region" description="Helical" evidence="1">
    <location>
        <begin position="38"/>
        <end position="63"/>
    </location>
</feature>
<dbReference type="AlphaFoldDB" id="A0A383A275"/>
<feature type="transmembrane region" description="Helical" evidence="1">
    <location>
        <begin position="97"/>
        <end position="118"/>
    </location>
</feature>
<dbReference type="PROSITE" id="PS50850">
    <property type="entry name" value="MFS"/>
    <property type="match status" value="1"/>
</dbReference>
<dbReference type="Pfam" id="PF07690">
    <property type="entry name" value="MFS_1"/>
    <property type="match status" value="1"/>
</dbReference>
<dbReference type="InterPro" id="IPR020846">
    <property type="entry name" value="MFS_dom"/>
</dbReference>
<evidence type="ECO:0000259" key="2">
    <source>
        <dbReference type="PROSITE" id="PS50850"/>
    </source>
</evidence>
<dbReference type="GO" id="GO:0005886">
    <property type="term" value="C:plasma membrane"/>
    <property type="evidence" value="ECO:0007669"/>
    <property type="project" value="TreeGrafter"/>
</dbReference>
<dbReference type="PANTHER" id="PTHR43129">
    <property type="entry name" value="FOSMIDOMYCIN RESISTANCE PROTEIN"/>
    <property type="match status" value="1"/>
</dbReference>
<organism evidence="3">
    <name type="scientific">marine metagenome</name>
    <dbReference type="NCBI Taxonomy" id="408172"/>
    <lineage>
        <taxon>unclassified sequences</taxon>
        <taxon>metagenomes</taxon>
        <taxon>ecological metagenomes</taxon>
    </lineage>
</organism>
<dbReference type="SUPFAM" id="SSF103473">
    <property type="entry name" value="MFS general substrate transporter"/>
    <property type="match status" value="1"/>
</dbReference>
<feature type="transmembrane region" description="Helical" evidence="1">
    <location>
        <begin position="155"/>
        <end position="176"/>
    </location>
</feature>
<dbReference type="InterPro" id="IPR011701">
    <property type="entry name" value="MFS"/>
</dbReference>
<dbReference type="EMBL" id="UINC01188204">
    <property type="protein sequence ID" value="SVE01305.1"/>
    <property type="molecule type" value="Genomic_DNA"/>
</dbReference>
<dbReference type="PANTHER" id="PTHR43129:SF1">
    <property type="entry name" value="FOSMIDOMYCIN RESISTANCE PROTEIN"/>
    <property type="match status" value="1"/>
</dbReference>
<keyword evidence="1" id="KW-0812">Transmembrane</keyword>
<protein>
    <recommendedName>
        <fullName evidence="2">Major facilitator superfamily (MFS) profile domain-containing protein</fullName>
    </recommendedName>
</protein>
<dbReference type="Gene3D" id="1.20.1250.20">
    <property type="entry name" value="MFS general substrate transporter like domains"/>
    <property type="match status" value="1"/>
</dbReference>
<feature type="transmembrane region" description="Helical" evidence="1">
    <location>
        <begin position="12"/>
        <end position="32"/>
    </location>
</feature>
<evidence type="ECO:0000256" key="1">
    <source>
        <dbReference type="SAM" id="Phobius"/>
    </source>
</evidence>
<sequence length="210" mass="23196">MNKEFRLNLYLSYAHALSDSAHIIFGLTLYFVSDNLNISILTMGIIYNLSSILRGVSGVSAGILSDKSNFLYWIILFGALSTLGCLVLSISNNTNTFTIGIMILAIGSGIYHPVGLSAITKYTTNPGKSFGYHGLGGAIGISLAPWFFINISSALSWQVSYLLYGFMTIPIIFIYFDKEILNLTYTKSIAKNSKKYKLDIKNSYPIYLFA</sequence>
<dbReference type="InterPro" id="IPR036259">
    <property type="entry name" value="MFS_trans_sf"/>
</dbReference>
<gene>
    <name evidence="3" type="ORF">METZ01_LOCUS454159</name>
</gene>
<keyword evidence="1" id="KW-1133">Transmembrane helix</keyword>